<dbReference type="GO" id="GO:0046854">
    <property type="term" value="P:phosphatidylinositol phosphate biosynthetic process"/>
    <property type="evidence" value="ECO:0007669"/>
    <property type="project" value="TreeGrafter"/>
</dbReference>
<proteinExistence type="predicted"/>
<reference evidence="2" key="1">
    <citation type="submission" date="2016-11" db="UniProtKB">
        <authorList>
            <consortium name="WormBaseParasite"/>
        </authorList>
    </citation>
    <scope>IDENTIFICATION</scope>
</reference>
<dbReference type="PANTHER" id="PTHR45748:SF7">
    <property type="entry name" value="1-PHOSPHATIDYLINOSITOL 3-PHOSPHATE 5-KINASE-RELATED"/>
    <property type="match status" value="1"/>
</dbReference>
<evidence type="ECO:0000313" key="1">
    <source>
        <dbReference type="Proteomes" id="UP000095280"/>
    </source>
</evidence>
<accession>A0A1I8J9K7</accession>
<dbReference type="WBParaSite" id="maker-uti_cns_0046236-snap-gene-0.8-mRNA-1">
    <property type="protein sequence ID" value="maker-uti_cns_0046236-snap-gene-0.8-mRNA-1"/>
    <property type="gene ID" value="maker-uti_cns_0046236-snap-gene-0.8"/>
</dbReference>
<dbReference type="GO" id="GO:0010008">
    <property type="term" value="C:endosome membrane"/>
    <property type="evidence" value="ECO:0007669"/>
    <property type="project" value="TreeGrafter"/>
</dbReference>
<sequence>DASTATEAATAAAKESAAAVRSSAAVSTDDFRRQLAASILSPSPFVRLAEPHLETPAGRSGCLATHLRRRLSPPEDSSALGRFVVAESERYASLMSARMRDCPPRLALHSFQSQPIRTAFQCNEVSHVRSPDRQAGHLLCHLPLAEHTRRFVAESGYVTLVIRPSKAATDGLPSLDQNTIFVRSWCKRCRPQQQHQQQQQTSQTATQLTPLSEDAKALSFAQFLRLHFSEHRLSTSACRHSMHAEHVQYFYKAGLVACFEYTPVCLRSIVMPTTAIVVPLDITRQLLESQVSRLTTSGYRLLADIQSIYVTRAYAQKDTVSRLNSIHSGCNAELRAFFDVDRLTAGPEAAAVAFARKAVLFKQWLTALIDRWQGLLQEAL</sequence>
<organism evidence="1 2">
    <name type="scientific">Macrostomum lignano</name>
    <dbReference type="NCBI Taxonomy" id="282301"/>
    <lineage>
        <taxon>Eukaryota</taxon>
        <taxon>Metazoa</taxon>
        <taxon>Spiralia</taxon>
        <taxon>Lophotrochozoa</taxon>
        <taxon>Platyhelminthes</taxon>
        <taxon>Rhabditophora</taxon>
        <taxon>Macrostomorpha</taxon>
        <taxon>Macrostomida</taxon>
        <taxon>Macrostomidae</taxon>
        <taxon>Macrostomum</taxon>
    </lineage>
</organism>
<dbReference type="GO" id="GO:0000285">
    <property type="term" value="F:1-phosphatidylinositol-3-phosphate 5-kinase activity"/>
    <property type="evidence" value="ECO:0007669"/>
    <property type="project" value="TreeGrafter"/>
</dbReference>
<protein>
    <submittedName>
        <fullName evidence="2">PCIF1_WW domain-containing protein</fullName>
    </submittedName>
</protein>
<dbReference type="AlphaFoldDB" id="A0A1I8J9K7"/>
<dbReference type="Proteomes" id="UP000095280">
    <property type="component" value="Unplaced"/>
</dbReference>
<evidence type="ECO:0000313" key="2">
    <source>
        <dbReference type="WBParaSite" id="maker-uti_cns_0046236-snap-gene-0.8-mRNA-1"/>
    </source>
</evidence>
<keyword evidence="1" id="KW-1185">Reference proteome</keyword>
<dbReference type="PANTHER" id="PTHR45748">
    <property type="entry name" value="1-PHOSPHATIDYLINOSITOL 3-PHOSPHATE 5-KINASE-RELATED"/>
    <property type="match status" value="1"/>
</dbReference>
<name>A0A1I8J9K7_9PLAT</name>